<dbReference type="PANTHER" id="PTHR13338">
    <property type="entry name" value="UPF0240 PROTEIN"/>
    <property type="match status" value="1"/>
</dbReference>
<comment type="caution">
    <text evidence="1">The sequence shown here is derived from an EMBL/GenBank/DDBJ whole genome shotgun (WGS) entry which is preliminary data.</text>
</comment>
<evidence type="ECO:0000313" key="1">
    <source>
        <dbReference type="EMBL" id="RZF43439.1"/>
    </source>
</evidence>
<dbReference type="Pfam" id="PF06784">
    <property type="entry name" value="UPF0240"/>
    <property type="match status" value="1"/>
</dbReference>
<dbReference type="AlphaFoldDB" id="A0A482XDC6"/>
<dbReference type="FunCoup" id="A0A482XDC6">
    <property type="interactions" value="500"/>
</dbReference>
<dbReference type="OrthoDB" id="2434756at2759"/>
<protein>
    <recommendedName>
        <fullName evidence="3">NADH dehydrogenase [ubiquinone] 1 alpha subcomplex assembly factor 4</fullName>
    </recommendedName>
</protein>
<evidence type="ECO:0008006" key="3">
    <source>
        <dbReference type="Google" id="ProtNLM"/>
    </source>
</evidence>
<dbReference type="PANTHER" id="PTHR13338:SF4">
    <property type="entry name" value="NADH DEHYDROGENASE [UBIQUINONE] 1 ALPHA SUBCOMPLEX ASSEMBLY FACTOR 4"/>
    <property type="match status" value="1"/>
</dbReference>
<dbReference type="EMBL" id="QKKF02012754">
    <property type="protein sequence ID" value="RZF43439.1"/>
    <property type="molecule type" value="Genomic_DNA"/>
</dbReference>
<gene>
    <name evidence="1" type="ORF">LSTR_LSTR001700</name>
</gene>
<sequence>MGRVFSAMKRELINYNVENRAQKVISRDKLPTAPQYESVTREVERMQAQGLSLEDMGKKHAQLNENLKNIHVKSTGPAPDSLVPPSLERFSEHIGYEGGYLEPIQVPKGKISLKSFLEMLSRYQEDKVKYRPEVLAALYNLDLKFVETAVDRYQIFKLHVPKNLDARVKDPRIRLEIKKTLANIKSLTIGQSSESQKGIADNKEILSK</sequence>
<organism evidence="1 2">
    <name type="scientific">Laodelphax striatellus</name>
    <name type="common">Small brown planthopper</name>
    <name type="synonym">Delphax striatella</name>
    <dbReference type="NCBI Taxonomy" id="195883"/>
    <lineage>
        <taxon>Eukaryota</taxon>
        <taxon>Metazoa</taxon>
        <taxon>Ecdysozoa</taxon>
        <taxon>Arthropoda</taxon>
        <taxon>Hexapoda</taxon>
        <taxon>Insecta</taxon>
        <taxon>Pterygota</taxon>
        <taxon>Neoptera</taxon>
        <taxon>Paraneoptera</taxon>
        <taxon>Hemiptera</taxon>
        <taxon>Auchenorrhyncha</taxon>
        <taxon>Fulgoroidea</taxon>
        <taxon>Delphacidae</taxon>
        <taxon>Criomorphinae</taxon>
        <taxon>Laodelphax</taxon>
    </lineage>
</organism>
<dbReference type="GO" id="GO:0005739">
    <property type="term" value="C:mitochondrion"/>
    <property type="evidence" value="ECO:0007669"/>
    <property type="project" value="TreeGrafter"/>
</dbReference>
<reference evidence="1 2" key="1">
    <citation type="journal article" date="2017" name="Gigascience">
        <title>Genome sequence of the small brown planthopper, Laodelphax striatellus.</title>
        <authorList>
            <person name="Zhu J."/>
            <person name="Jiang F."/>
            <person name="Wang X."/>
            <person name="Yang P."/>
            <person name="Bao Y."/>
            <person name="Zhao W."/>
            <person name="Wang W."/>
            <person name="Lu H."/>
            <person name="Wang Q."/>
            <person name="Cui N."/>
            <person name="Li J."/>
            <person name="Chen X."/>
            <person name="Luo L."/>
            <person name="Yu J."/>
            <person name="Kang L."/>
            <person name="Cui F."/>
        </authorList>
    </citation>
    <scope>NUCLEOTIDE SEQUENCE [LARGE SCALE GENOMIC DNA]</scope>
    <source>
        <strain evidence="1">Lst14</strain>
    </source>
</reference>
<accession>A0A482XDC6</accession>
<dbReference type="STRING" id="195883.A0A482XDC6"/>
<dbReference type="SMR" id="A0A482XDC6"/>
<evidence type="ECO:0000313" key="2">
    <source>
        <dbReference type="Proteomes" id="UP000291343"/>
    </source>
</evidence>
<dbReference type="GO" id="GO:0032981">
    <property type="term" value="P:mitochondrial respiratory chain complex I assembly"/>
    <property type="evidence" value="ECO:0007669"/>
    <property type="project" value="InterPro"/>
</dbReference>
<keyword evidence="2" id="KW-1185">Reference proteome</keyword>
<dbReference type="InterPro" id="IPR009622">
    <property type="entry name" value="NDUFAF4"/>
</dbReference>
<proteinExistence type="predicted"/>
<name>A0A482XDC6_LAOST</name>
<dbReference type="InParanoid" id="A0A482XDC6"/>
<dbReference type="Proteomes" id="UP000291343">
    <property type="component" value="Unassembled WGS sequence"/>
</dbReference>